<dbReference type="EMBL" id="JRKJ01000007">
    <property type="protein sequence ID" value="KGQ19547.1"/>
    <property type="molecule type" value="Genomic_DNA"/>
</dbReference>
<dbReference type="InterPro" id="IPR021455">
    <property type="entry name" value="DUF3106"/>
</dbReference>
<protein>
    <submittedName>
        <fullName evidence="3">Putative transmembrane protein</fullName>
    </submittedName>
</protein>
<accession>A0A0A2WLF1</accession>
<keyword evidence="4" id="KW-1185">Reference proteome</keyword>
<dbReference type="STRING" id="1300345.LF41_2807"/>
<proteinExistence type="predicted"/>
<gene>
    <name evidence="3" type="ORF">LF41_2807</name>
</gene>
<feature type="region of interest" description="Disordered" evidence="1">
    <location>
        <begin position="75"/>
        <end position="142"/>
    </location>
</feature>
<name>A0A0A2WLF1_9GAMM</name>
<dbReference type="PATRIC" id="fig|1300345.3.peg.1361"/>
<dbReference type="eggNOG" id="ENOG5032ZMW">
    <property type="taxonomic scope" value="Bacteria"/>
</dbReference>
<dbReference type="AlphaFoldDB" id="A0A0A2WLF1"/>
<feature type="signal peptide" evidence="2">
    <location>
        <begin position="1"/>
        <end position="21"/>
    </location>
</feature>
<keyword evidence="3" id="KW-0472">Membrane</keyword>
<organism evidence="3 4">
    <name type="scientific">Lysobacter dokdonensis DS-58</name>
    <dbReference type="NCBI Taxonomy" id="1300345"/>
    <lineage>
        <taxon>Bacteria</taxon>
        <taxon>Pseudomonadati</taxon>
        <taxon>Pseudomonadota</taxon>
        <taxon>Gammaproteobacteria</taxon>
        <taxon>Lysobacterales</taxon>
        <taxon>Lysobacteraceae</taxon>
        <taxon>Noviluteimonas</taxon>
    </lineage>
</organism>
<reference evidence="3 4" key="1">
    <citation type="submission" date="2014-09" db="EMBL/GenBank/DDBJ databases">
        <title>Genome sequences of Lysobacter dokdonensis DS-58.</title>
        <authorList>
            <person name="Kim J.F."/>
            <person name="Kwak M.-J."/>
        </authorList>
    </citation>
    <scope>NUCLEOTIDE SEQUENCE [LARGE SCALE GENOMIC DNA]</scope>
    <source>
        <strain evidence="3 4">DS-58</strain>
    </source>
</reference>
<keyword evidence="3" id="KW-0812">Transmembrane</keyword>
<keyword evidence="2" id="KW-0732">Signal</keyword>
<dbReference type="Proteomes" id="UP000030518">
    <property type="component" value="Unassembled WGS sequence"/>
</dbReference>
<feature type="chain" id="PRO_5001996675" evidence="2">
    <location>
        <begin position="22"/>
        <end position="142"/>
    </location>
</feature>
<dbReference type="Pfam" id="PF11304">
    <property type="entry name" value="DUF3106"/>
    <property type="match status" value="1"/>
</dbReference>
<comment type="caution">
    <text evidence="3">The sequence shown here is derived from an EMBL/GenBank/DDBJ whole genome shotgun (WGS) entry which is preliminary data.</text>
</comment>
<dbReference type="OrthoDB" id="5797406at2"/>
<evidence type="ECO:0000313" key="4">
    <source>
        <dbReference type="Proteomes" id="UP000030518"/>
    </source>
</evidence>
<evidence type="ECO:0000256" key="2">
    <source>
        <dbReference type="SAM" id="SignalP"/>
    </source>
</evidence>
<feature type="compositionally biased region" description="Basic and acidic residues" evidence="1">
    <location>
        <begin position="81"/>
        <end position="142"/>
    </location>
</feature>
<evidence type="ECO:0000313" key="3">
    <source>
        <dbReference type="EMBL" id="KGQ19547.1"/>
    </source>
</evidence>
<evidence type="ECO:0000256" key="1">
    <source>
        <dbReference type="SAM" id="MobiDB-lite"/>
    </source>
</evidence>
<sequence>MNRRPAWLALTLALLALPVFAQQHPAPVGPPPPKWEQLTPAERDVLIAPIRDRWNDADEGQRRRMLDHARRWTTMTPAQREAAHKGMRRWDHLSPEQRDQARDLFERMRSMPPDQRRELKEKWRAMTPEQRKAWLEQHPPKD</sequence>
<dbReference type="RefSeq" id="WP_036167856.1">
    <property type="nucleotide sequence ID" value="NZ_JRKJ01000007.1"/>
</dbReference>